<proteinExistence type="predicted"/>
<comment type="caution">
    <text evidence="2">The sequence shown here is derived from an EMBL/GenBank/DDBJ whole genome shotgun (WGS) entry which is preliminary data.</text>
</comment>
<feature type="region of interest" description="Disordered" evidence="1">
    <location>
        <begin position="192"/>
        <end position="243"/>
    </location>
</feature>
<dbReference type="Proteomes" id="UP001211987">
    <property type="component" value="Unassembled WGS sequence"/>
</dbReference>
<dbReference type="EMBL" id="JAQLKE010000057">
    <property type="protein sequence ID" value="MDB7085843.1"/>
    <property type="molecule type" value="Genomic_DNA"/>
</dbReference>
<dbReference type="AlphaFoldDB" id="A0AB35IRR8"/>
<evidence type="ECO:0000313" key="3">
    <source>
        <dbReference type="Proteomes" id="UP001211987"/>
    </source>
</evidence>
<evidence type="ECO:0000313" key="2">
    <source>
        <dbReference type="EMBL" id="MDB7085843.1"/>
    </source>
</evidence>
<protein>
    <submittedName>
        <fullName evidence="2">Uncharacterized protein</fullName>
    </submittedName>
</protein>
<dbReference type="InterPro" id="IPR013783">
    <property type="entry name" value="Ig-like_fold"/>
</dbReference>
<dbReference type="PROSITE" id="PS51257">
    <property type="entry name" value="PROKAR_LIPOPROTEIN"/>
    <property type="match status" value="1"/>
</dbReference>
<dbReference type="Gene3D" id="2.60.40.10">
    <property type="entry name" value="Immunoglobulins"/>
    <property type="match status" value="1"/>
</dbReference>
<accession>A0AB35IRR8</accession>
<name>A0AB35IRR8_9FIRM</name>
<organism evidence="2 3">
    <name type="scientific">Thomasclavelia ramosa</name>
    <dbReference type="NCBI Taxonomy" id="1547"/>
    <lineage>
        <taxon>Bacteria</taxon>
        <taxon>Bacillati</taxon>
        <taxon>Bacillota</taxon>
        <taxon>Erysipelotrichia</taxon>
        <taxon>Erysipelotrichales</taxon>
        <taxon>Coprobacillaceae</taxon>
        <taxon>Thomasclavelia</taxon>
    </lineage>
</organism>
<gene>
    <name evidence="2" type="ORF">PM738_18845</name>
</gene>
<reference evidence="2" key="1">
    <citation type="submission" date="2023-01" db="EMBL/GenBank/DDBJ databases">
        <title>Human gut microbiome strain richness.</title>
        <authorList>
            <person name="Chen-Liaw A."/>
        </authorList>
    </citation>
    <scope>NUCLEOTIDE SEQUENCE</scope>
    <source>
        <strain evidence="2">1001217st2_G6_1001217B_191108</strain>
    </source>
</reference>
<evidence type="ECO:0000256" key="1">
    <source>
        <dbReference type="SAM" id="MobiDB-lite"/>
    </source>
</evidence>
<feature type="compositionally biased region" description="Low complexity" evidence="1">
    <location>
        <begin position="196"/>
        <end position="227"/>
    </location>
</feature>
<sequence>MSVKKKLTIFICILFTLFLSGCQTRSKKYEVKFIDEEEIEYSSDFKPADLLIGVNKYKKEDFKFNDDYSLLTLPDNSTVKINSSEKKIKLGTIKFDFLYKSKIYTKKILLKDTTAPEIIANDQYEVELNNSYFDLKNQISCKDNYTNSSSIELFFNGNYDLTRVGSYKVEVIAYDAKKNKSVREVTVNVVDRKVDNNYSQPDNNNSNNSTVENRTNSSDSKNSTNSSKTEKPKSDTDNTSYVPETKSFRVEEYGTFDACLNACQQYINTCLSKGYKGLGKAQPIQENGIYVGYQAVFS</sequence>
<dbReference type="RefSeq" id="WP_195992734.1">
    <property type="nucleotide sequence ID" value="NZ_JADPBJ010000037.1"/>
</dbReference>